<dbReference type="OrthoDB" id="10264848at2759"/>
<reference evidence="2" key="1">
    <citation type="submission" date="2022-07" db="EMBL/GenBank/DDBJ databases">
        <title>Phylogenomic reconstructions and comparative analyses of Kickxellomycotina fungi.</title>
        <authorList>
            <person name="Reynolds N.K."/>
            <person name="Stajich J.E."/>
            <person name="Barry K."/>
            <person name="Grigoriev I.V."/>
            <person name="Crous P."/>
            <person name="Smith M.E."/>
        </authorList>
    </citation>
    <scope>NUCLEOTIDE SEQUENCE</scope>
    <source>
        <strain evidence="2">RSA 567</strain>
    </source>
</reference>
<gene>
    <name evidence="2" type="ORF">H4R34_006329</name>
</gene>
<evidence type="ECO:0000313" key="3">
    <source>
        <dbReference type="Proteomes" id="UP001151582"/>
    </source>
</evidence>
<evidence type="ECO:0000313" key="2">
    <source>
        <dbReference type="EMBL" id="KAJ1967980.1"/>
    </source>
</evidence>
<proteinExistence type="predicted"/>
<accession>A0A9W8ATC4</accession>
<evidence type="ECO:0000256" key="1">
    <source>
        <dbReference type="SAM" id="MobiDB-lite"/>
    </source>
</evidence>
<sequence>MATPDPSSRRTLNRSNTSPSRPGAYRRTGSGHNLTALNPNDGPLGTPNQRTRPASEASSPPDTNTSHSRPPTRRTVSNTSVVAAAAHPLGTRQPPAHHPYPATSDSTLPPPLPRRPQPPTASHQSPSPPSNPTSSPWDSPNFQPADGQAPFRHPELATLYHNSLQRHAVLAAHPDEWQAILEDVDKFLVGFVRRASRALEANAQDDRKSVSARTADPGTPNSSLELDAAIVADHYQQFVQDIHMALTQGYYALVDNAQADPSSPDPASVIMGWLAEVEDQCTALLYPHAFCPRYHFASCDDHLQDEATASRIAALHLADFQLSHLGLDLAVHPLNDPAYR</sequence>
<dbReference type="EMBL" id="JANBQB010002222">
    <property type="protein sequence ID" value="KAJ1967980.1"/>
    <property type="molecule type" value="Genomic_DNA"/>
</dbReference>
<protein>
    <submittedName>
        <fullName evidence="2">Uncharacterized protein</fullName>
    </submittedName>
</protein>
<name>A0A9W8ATC4_9FUNG</name>
<comment type="caution">
    <text evidence="2">The sequence shown here is derived from an EMBL/GenBank/DDBJ whole genome shotgun (WGS) entry which is preliminary data.</text>
</comment>
<feature type="compositionally biased region" description="Polar residues" evidence="1">
    <location>
        <begin position="46"/>
        <end position="80"/>
    </location>
</feature>
<keyword evidence="3" id="KW-1185">Reference proteome</keyword>
<feature type="compositionally biased region" description="Low complexity" evidence="1">
    <location>
        <begin position="9"/>
        <end position="21"/>
    </location>
</feature>
<feature type="region of interest" description="Disordered" evidence="1">
    <location>
        <begin position="201"/>
        <end position="222"/>
    </location>
</feature>
<organism evidence="2 3">
    <name type="scientific">Dimargaris verticillata</name>
    <dbReference type="NCBI Taxonomy" id="2761393"/>
    <lineage>
        <taxon>Eukaryota</taxon>
        <taxon>Fungi</taxon>
        <taxon>Fungi incertae sedis</taxon>
        <taxon>Zoopagomycota</taxon>
        <taxon>Kickxellomycotina</taxon>
        <taxon>Dimargaritomycetes</taxon>
        <taxon>Dimargaritales</taxon>
        <taxon>Dimargaritaceae</taxon>
        <taxon>Dimargaris</taxon>
    </lineage>
</organism>
<feature type="compositionally biased region" description="Pro residues" evidence="1">
    <location>
        <begin position="108"/>
        <end position="119"/>
    </location>
</feature>
<feature type="non-terminal residue" evidence="2">
    <location>
        <position position="340"/>
    </location>
</feature>
<dbReference type="AlphaFoldDB" id="A0A9W8ATC4"/>
<feature type="region of interest" description="Disordered" evidence="1">
    <location>
        <begin position="1"/>
        <end position="150"/>
    </location>
</feature>
<dbReference type="Proteomes" id="UP001151582">
    <property type="component" value="Unassembled WGS sequence"/>
</dbReference>